<dbReference type="Proteomes" id="UP000324479">
    <property type="component" value="Unassembled WGS sequence"/>
</dbReference>
<comment type="caution">
    <text evidence="1">The sequence shown here is derived from an EMBL/GenBank/DDBJ whole genome shotgun (WGS) entry which is preliminary data.</text>
</comment>
<dbReference type="AlphaFoldDB" id="A0A5M6DI39"/>
<evidence type="ECO:0000313" key="2">
    <source>
        <dbReference type="Proteomes" id="UP000324479"/>
    </source>
</evidence>
<accession>A0A5M6DI39</accession>
<proteinExistence type="predicted"/>
<name>A0A5M6DI39_9BACT</name>
<evidence type="ECO:0000313" key="1">
    <source>
        <dbReference type="EMBL" id="KAA5547201.1"/>
    </source>
</evidence>
<keyword evidence="2" id="KW-1185">Reference proteome</keyword>
<organism evidence="1 2">
    <name type="scientific">Roseiconus nitratireducens</name>
    <dbReference type="NCBI Taxonomy" id="2605748"/>
    <lineage>
        <taxon>Bacteria</taxon>
        <taxon>Pseudomonadati</taxon>
        <taxon>Planctomycetota</taxon>
        <taxon>Planctomycetia</taxon>
        <taxon>Pirellulales</taxon>
        <taxon>Pirellulaceae</taxon>
        <taxon>Roseiconus</taxon>
    </lineage>
</organism>
<gene>
    <name evidence="1" type="ORF">FYK55_02010</name>
</gene>
<reference evidence="1 2" key="1">
    <citation type="submission" date="2019-08" db="EMBL/GenBank/DDBJ databases">
        <authorList>
            <person name="Dhanesh K."/>
            <person name="Kumar G."/>
            <person name="Sasikala C."/>
            <person name="Venkata Ramana C."/>
        </authorList>
    </citation>
    <scope>NUCLEOTIDE SEQUENCE [LARGE SCALE GENOMIC DNA]</scope>
    <source>
        <strain evidence="1 2">JC645</strain>
    </source>
</reference>
<protein>
    <submittedName>
        <fullName evidence="1">Uncharacterized protein</fullName>
    </submittedName>
</protein>
<sequence>MIFHAITRVKGIGEAMRYTHQIALAMLMAMPTVSTLADEPTADQRLGPGALSSHRQPELLNASGFVRFQLVGGRIVLDPVRYKKGSHQDTCDAFSESITVSSSSGLPSLFYVYNDSYQRVQMVAEYGQTLRIESVLHATGECAVLEQTRGEEICWQTRRDPAIASPVDRECRGATMLHIVGQDQAGFEVHLESLMTRMLRGRSVIQLTRQTQSYLREHPSRLSAITRSEVNRLIDQLGSPRIADRRQASIELTRLGLTAAPLLRVSLLRTDLDVEQLARIRKIMSLCPRADEDTPVSLACLLSTDRDHWQILAESMTMDQRLAADQHMRRCGLDELRR</sequence>
<dbReference type="RefSeq" id="WP_150074319.1">
    <property type="nucleotide sequence ID" value="NZ_VWOX01000001.1"/>
</dbReference>
<dbReference type="EMBL" id="VWOX01000001">
    <property type="protein sequence ID" value="KAA5547201.1"/>
    <property type="molecule type" value="Genomic_DNA"/>
</dbReference>